<dbReference type="InterPro" id="IPR036465">
    <property type="entry name" value="vWFA_dom_sf"/>
</dbReference>
<feature type="region of interest" description="Disordered" evidence="1">
    <location>
        <begin position="732"/>
        <end position="765"/>
    </location>
</feature>
<dbReference type="PANTHER" id="PTHR45737:SF6">
    <property type="entry name" value="VON WILLEBRAND FACTOR A DOMAIN-CONTAINING PROTEIN 5A"/>
    <property type="match status" value="1"/>
</dbReference>
<dbReference type="SMART" id="SM00327">
    <property type="entry name" value="VWA"/>
    <property type="match status" value="1"/>
</dbReference>
<feature type="domain" description="VIT" evidence="3">
    <location>
        <begin position="66"/>
        <end position="194"/>
    </location>
</feature>
<organism evidence="4 5">
    <name type="scientific">Candidatus Obscuribacter phosphatis</name>
    <dbReference type="NCBI Taxonomy" id="1906157"/>
    <lineage>
        <taxon>Bacteria</taxon>
        <taxon>Bacillati</taxon>
        <taxon>Candidatus Melainabacteria</taxon>
        <taxon>Candidatus Obscuribacterales</taxon>
        <taxon>Candidatus Obscuribacteraceae</taxon>
        <taxon>Candidatus Obscuribacter</taxon>
    </lineage>
</organism>
<gene>
    <name evidence="4" type="ORF">J0M35_18905</name>
</gene>
<name>A0A8J7PQF8_9BACT</name>
<reference evidence="4" key="1">
    <citation type="submission" date="2021-02" db="EMBL/GenBank/DDBJ databases">
        <title>Genome-Resolved Metagenomics of a Microbial Community Performing Photosynthetic Biological Nutrient Removal.</title>
        <authorList>
            <person name="Mcdaniel E.A."/>
        </authorList>
    </citation>
    <scope>NUCLEOTIDE SEQUENCE</scope>
    <source>
        <strain evidence="4">UWPOB_OBS1</strain>
    </source>
</reference>
<dbReference type="PROSITE" id="PS50234">
    <property type="entry name" value="VWFA"/>
    <property type="match status" value="1"/>
</dbReference>
<dbReference type="InterPro" id="IPR013694">
    <property type="entry name" value="VIT"/>
</dbReference>
<dbReference type="AlphaFoldDB" id="A0A8J7PQF8"/>
<evidence type="ECO:0000259" key="3">
    <source>
        <dbReference type="PROSITE" id="PS51468"/>
    </source>
</evidence>
<evidence type="ECO:0000256" key="1">
    <source>
        <dbReference type="SAM" id="MobiDB-lite"/>
    </source>
</evidence>
<feature type="region of interest" description="Disordered" evidence="1">
    <location>
        <begin position="43"/>
        <end position="76"/>
    </location>
</feature>
<feature type="compositionally biased region" description="Basic and acidic residues" evidence="1">
    <location>
        <begin position="740"/>
        <end position="750"/>
    </location>
</feature>
<dbReference type="PANTHER" id="PTHR45737">
    <property type="entry name" value="VON WILLEBRAND FACTOR A DOMAIN-CONTAINING PROTEIN 5A"/>
    <property type="match status" value="1"/>
</dbReference>
<dbReference type="SUPFAM" id="SSF53300">
    <property type="entry name" value="vWA-like"/>
    <property type="match status" value="1"/>
</dbReference>
<dbReference type="SMART" id="SM00609">
    <property type="entry name" value="VIT"/>
    <property type="match status" value="1"/>
</dbReference>
<protein>
    <submittedName>
        <fullName evidence="4">VWA domain-containing protein</fullName>
    </submittedName>
</protein>
<dbReference type="PROSITE" id="PS51468">
    <property type="entry name" value="VIT"/>
    <property type="match status" value="1"/>
</dbReference>
<sequence length="831" mass="90743">MNRLKIQNKALTAGSLILLMQGGFLSSPVSSAERSKTNLNLASATTGGISQKDGRKSFSNAEGSGTLKALDKDGKEEGSCPLKHTAVTADIAGYIARVTVKQTFTNPFTKKIEAVYTFPLSENGAVDEMLMKIGSRTIHGTIKKREEARQIYEDARQRGYAASLLEQERSNIFTQSVANIEPGKDIEVTISYIETLPFDGGKYTFTFPTVVGPRFMGSGLGPNSAPVPDASRINPPLAAVGERAGHDISIDINLDAGMGLSNLNSALHQVNIEKRGESKAHVNLVDQKTIPNKDFVLSWNVAQEQIKSGYLTYKQKADKDGYFTLMVMPPKRVTAQNTAPKELIFVIDCSGSQNGAPLQKAKDAMLYMLEHMNANDTFQIITFNNSVEQFPDKPEQAGQDLKQKARDFIEKLQARGGTWMAPAVEKACSLANDAHRLRIITFMTDGYVGNDFEILGLVKKMRGNSRWFPFGTGNSVNRMLIDGMAKEGGGEAEYVLLNSSAETVGKKFYERIGSPVLTDVKLSFSDGLEVKDVYPREVSDVYAERPLYFKGRYTAPRAGTITLTGYQAGKPYSQTIKVDFPNESKENKGVPSLWARAKVDRLMSEDWFGAQQGKVNKELKEEIVDTALKHHIMTKYTSFVAVDDSIKTKGEPGEKVNVPVEMPDGVSREAIFGRGNMNRPTAAPVRAKLMNLTNFAYSNSGNANLGSVNYGGAAAGVGIPGGFMTQNISGVQTRQMQSFKKRESDRKDQESSAAEASPIDKGQAKDKDQNLVVTIKIKTATLSAKNKKALKALGATIISQGKEIKLSLPASKLKELAKLDFIVSVKLIEKE</sequence>
<dbReference type="Proteomes" id="UP000664277">
    <property type="component" value="Unassembled WGS sequence"/>
</dbReference>
<evidence type="ECO:0000313" key="4">
    <source>
        <dbReference type="EMBL" id="MBN8662447.1"/>
    </source>
</evidence>
<proteinExistence type="predicted"/>
<dbReference type="Pfam" id="PF13768">
    <property type="entry name" value="VWA_3"/>
    <property type="match status" value="1"/>
</dbReference>
<dbReference type="EMBL" id="JAFLCK010000039">
    <property type="protein sequence ID" value="MBN8662447.1"/>
    <property type="molecule type" value="Genomic_DNA"/>
</dbReference>
<feature type="domain" description="VWFA" evidence="2">
    <location>
        <begin position="342"/>
        <end position="512"/>
    </location>
</feature>
<evidence type="ECO:0000259" key="2">
    <source>
        <dbReference type="PROSITE" id="PS50234"/>
    </source>
</evidence>
<evidence type="ECO:0000313" key="5">
    <source>
        <dbReference type="Proteomes" id="UP000664277"/>
    </source>
</evidence>
<dbReference type="Pfam" id="PF08487">
    <property type="entry name" value="VIT"/>
    <property type="match status" value="1"/>
</dbReference>
<comment type="caution">
    <text evidence="4">The sequence shown here is derived from an EMBL/GenBank/DDBJ whole genome shotgun (WGS) entry which is preliminary data.</text>
</comment>
<dbReference type="InterPro" id="IPR002035">
    <property type="entry name" value="VWF_A"/>
</dbReference>
<accession>A0A8J7PQF8</accession>
<dbReference type="Gene3D" id="3.40.50.410">
    <property type="entry name" value="von Willebrand factor, type A domain"/>
    <property type="match status" value="1"/>
</dbReference>